<comment type="caution">
    <text evidence="2">The sequence shown here is derived from an EMBL/GenBank/DDBJ whole genome shotgun (WGS) entry which is preliminary data.</text>
</comment>
<dbReference type="EMBL" id="BKCJ010282213">
    <property type="protein sequence ID" value="GEZ46556.1"/>
    <property type="molecule type" value="Genomic_DNA"/>
</dbReference>
<evidence type="ECO:0000313" key="2">
    <source>
        <dbReference type="EMBL" id="GEZ46556.1"/>
    </source>
</evidence>
<proteinExistence type="predicted"/>
<feature type="region of interest" description="Disordered" evidence="1">
    <location>
        <begin position="79"/>
        <end position="127"/>
    </location>
</feature>
<organism evidence="2">
    <name type="scientific">Tanacetum cinerariifolium</name>
    <name type="common">Dalmatian daisy</name>
    <name type="synonym">Chrysanthemum cinerariifolium</name>
    <dbReference type="NCBI Taxonomy" id="118510"/>
    <lineage>
        <taxon>Eukaryota</taxon>
        <taxon>Viridiplantae</taxon>
        <taxon>Streptophyta</taxon>
        <taxon>Embryophyta</taxon>
        <taxon>Tracheophyta</taxon>
        <taxon>Spermatophyta</taxon>
        <taxon>Magnoliopsida</taxon>
        <taxon>eudicotyledons</taxon>
        <taxon>Gunneridae</taxon>
        <taxon>Pentapetalae</taxon>
        <taxon>asterids</taxon>
        <taxon>campanulids</taxon>
        <taxon>Asterales</taxon>
        <taxon>Asteraceae</taxon>
        <taxon>Asteroideae</taxon>
        <taxon>Anthemideae</taxon>
        <taxon>Anthemidinae</taxon>
        <taxon>Tanacetum</taxon>
    </lineage>
</organism>
<name>A0A699ICH4_TANCI</name>
<dbReference type="AlphaFoldDB" id="A0A699ICH4"/>
<sequence>MGVVWGGENGRKMWKRRVYKVGGKYYAQHSVLNRGTIGMTHTNPFARLDRGTKEESQARKLSHLEIQDQRKVSHQVILKNQEFDTGNNDEQPNVEAASRHNWFKQPKKPPTPNLDWKMRQHDDSWPP</sequence>
<accession>A0A699ICH4</accession>
<gene>
    <name evidence="2" type="ORF">Tci_518529</name>
</gene>
<feature type="compositionally biased region" description="Basic and acidic residues" evidence="1">
    <location>
        <begin position="116"/>
        <end position="127"/>
    </location>
</feature>
<reference evidence="2" key="1">
    <citation type="journal article" date="2019" name="Sci. Rep.">
        <title>Draft genome of Tanacetum cinerariifolium, the natural source of mosquito coil.</title>
        <authorList>
            <person name="Yamashiro T."/>
            <person name="Shiraishi A."/>
            <person name="Satake H."/>
            <person name="Nakayama K."/>
        </authorList>
    </citation>
    <scope>NUCLEOTIDE SEQUENCE</scope>
</reference>
<protein>
    <submittedName>
        <fullName evidence="2">Uncharacterized protein</fullName>
    </submittedName>
</protein>
<evidence type="ECO:0000256" key="1">
    <source>
        <dbReference type="SAM" id="MobiDB-lite"/>
    </source>
</evidence>